<evidence type="ECO:0000256" key="1">
    <source>
        <dbReference type="SAM" id="MobiDB-lite"/>
    </source>
</evidence>
<feature type="compositionally biased region" description="Basic and acidic residues" evidence="1">
    <location>
        <begin position="187"/>
        <end position="197"/>
    </location>
</feature>
<name>Q7UUP1_RHOBA</name>
<feature type="region of interest" description="Disordered" evidence="1">
    <location>
        <begin position="142"/>
        <end position="197"/>
    </location>
</feature>
<dbReference type="KEGG" id="rba:RB3172"/>
<feature type="compositionally biased region" description="Polar residues" evidence="1">
    <location>
        <begin position="86"/>
        <end position="103"/>
    </location>
</feature>
<dbReference type="EMBL" id="BX294138">
    <property type="protein sequence ID" value="CAD73038.1"/>
    <property type="molecule type" value="Genomic_DNA"/>
</dbReference>
<dbReference type="STRING" id="243090.RB3172"/>
<gene>
    <name evidence="2" type="ordered locus">RB3172</name>
</gene>
<feature type="compositionally biased region" description="Low complexity" evidence="1">
    <location>
        <begin position="30"/>
        <end position="49"/>
    </location>
</feature>
<protein>
    <submittedName>
        <fullName evidence="2">Uncharacterized protein</fullName>
    </submittedName>
</protein>
<proteinExistence type="predicted"/>
<organism evidence="2 3">
    <name type="scientific">Rhodopirellula baltica (strain DSM 10527 / NCIMB 13988 / SH1)</name>
    <dbReference type="NCBI Taxonomy" id="243090"/>
    <lineage>
        <taxon>Bacteria</taxon>
        <taxon>Pseudomonadati</taxon>
        <taxon>Planctomycetota</taxon>
        <taxon>Planctomycetia</taxon>
        <taxon>Pirellulales</taxon>
        <taxon>Pirellulaceae</taxon>
        <taxon>Rhodopirellula</taxon>
    </lineage>
</organism>
<feature type="compositionally biased region" description="Low complexity" evidence="1">
    <location>
        <begin position="142"/>
        <end position="155"/>
    </location>
</feature>
<dbReference type="InParanoid" id="Q7UUP1"/>
<dbReference type="HOGENOM" id="CLU_1383188_0_0_0"/>
<evidence type="ECO:0000313" key="3">
    <source>
        <dbReference type="Proteomes" id="UP000001025"/>
    </source>
</evidence>
<accession>Q7UUP1</accession>
<dbReference type="Proteomes" id="UP000001025">
    <property type="component" value="Chromosome"/>
</dbReference>
<keyword evidence="3" id="KW-1185">Reference proteome</keyword>
<sequence>MASKRAEAKRPVAAAVRNQASCLTPPYDGLPSPSTRSTPATPTTAALPTQHRTPSLLPHTLRTMDFQVRRPARPQQRQPPLPSQRSTARQASCLTPVRWTSKSVDPLHPSNANHRCPPNAAPHAKLADSHLRTMDFQVRRLTPSPATPTTAALPTQHRTPSLLPHPRTMDFQVRRNQPPCRTKKSSIRREKSSPRED</sequence>
<evidence type="ECO:0000313" key="2">
    <source>
        <dbReference type="EMBL" id="CAD73038.1"/>
    </source>
</evidence>
<feature type="compositionally biased region" description="Basic and acidic residues" evidence="1">
    <location>
        <begin position="1"/>
        <end position="10"/>
    </location>
</feature>
<feature type="region of interest" description="Disordered" evidence="1">
    <location>
        <begin position="1"/>
        <end position="125"/>
    </location>
</feature>
<dbReference type="EnsemblBacteria" id="CAD73038">
    <property type="protein sequence ID" value="CAD73038"/>
    <property type="gene ID" value="RB3172"/>
</dbReference>
<dbReference type="AlphaFoldDB" id="Q7UUP1"/>
<reference evidence="2 3" key="1">
    <citation type="journal article" date="2003" name="Proc. Natl. Acad. Sci. U.S.A.">
        <title>Complete genome sequence of the marine planctomycete Pirellula sp. strain 1.</title>
        <authorList>
            <person name="Gloeckner F.O."/>
            <person name="Kube M."/>
            <person name="Bauer M."/>
            <person name="Teeling H."/>
            <person name="Lombardot T."/>
            <person name="Ludwig W."/>
            <person name="Gade D."/>
            <person name="Beck A."/>
            <person name="Borzym K."/>
            <person name="Heitmann K."/>
            <person name="Rabus R."/>
            <person name="Schlesner H."/>
            <person name="Amann R."/>
            <person name="Reinhardt R."/>
        </authorList>
    </citation>
    <scope>NUCLEOTIDE SEQUENCE [LARGE SCALE GENOMIC DNA]</scope>
    <source>
        <strain evidence="3">DSM 10527 / NCIMB 13988 / SH1</strain>
    </source>
</reference>